<dbReference type="GO" id="GO:0030527">
    <property type="term" value="F:structural constituent of chromatin"/>
    <property type="evidence" value="ECO:0007669"/>
    <property type="project" value="InterPro"/>
</dbReference>
<dbReference type="GO" id="GO:0030261">
    <property type="term" value="P:chromosome condensation"/>
    <property type="evidence" value="ECO:0007669"/>
    <property type="project" value="UniProtKB-KW"/>
</dbReference>
<accession>A0A1G1XS73</accession>
<dbReference type="InterPro" id="IPR010992">
    <property type="entry name" value="IHF-like_DNA-bd_dom_sf"/>
</dbReference>
<dbReference type="SMART" id="SM00411">
    <property type="entry name" value="BHL"/>
    <property type="match status" value="1"/>
</dbReference>
<evidence type="ECO:0000256" key="3">
    <source>
        <dbReference type="RuleBase" id="RU003939"/>
    </source>
</evidence>
<protein>
    <recommendedName>
        <fullName evidence="6">DNA-binding protein</fullName>
    </recommendedName>
</protein>
<dbReference type="Proteomes" id="UP000176260">
    <property type="component" value="Unassembled WGS sequence"/>
</dbReference>
<evidence type="ECO:0000313" key="4">
    <source>
        <dbReference type="EMBL" id="OGY42480.1"/>
    </source>
</evidence>
<dbReference type="CDD" id="cd13831">
    <property type="entry name" value="HU"/>
    <property type="match status" value="1"/>
</dbReference>
<evidence type="ECO:0000256" key="1">
    <source>
        <dbReference type="ARBA" id="ARBA00023067"/>
    </source>
</evidence>
<evidence type="ECO:0000256" key="2">
    <source>
        <dbReference type="ARBA" id="ARBA00023125"/>
    </source>
</evidence>
<dbReference type="SUPFAM" id="SSF47729">
    <property type="entry name" value="IHF-like DNA-binding proteins"/>
    <property type="match status" value="1"/>
</dbReference>
<proteinExistence type="inferred from homology"/>
<organism evidence="4 5">
    <name type="scientific">Candidatus Buchananbacteria bacterium RBG_13_39_9</name>
    <dbReference type="NCBI Taxonomy" id="1797531"/>
    <lineage>
        <taxon>Bacteria</taxon>
        <taxon>Candidatus Buchananiibacteriota</taxon>
    </lineage>
</organism>
<keyword evidence="2" id="KW-0238">DNA-binding</keyword>
<evidence type="ECO:0008006" key="6">
    <source>
        <dbReference type="Google" id="ProtNLM"/>
    </source>
</evidence>
<dbReference type="Pfam" id="PF00216">
    <property type="entry name" value="Bac_DNA_binding"/>
    <property type="match status" value="1"/>
</dbReference>
<dbReference type="GO" id="GO:0005829">
    <property type="term" value="C:cytosol"/>
    <property type="evidence" value="ECO:0007669"/>
    <property type="project" value="TreeGrafter"/>
</dbReference>
<name>A0A1G1XS73_9BACT</name>
<comment type="similarity">
    <text evidence="3">Belongs to the bacterial histone-like protein family.</text>
</comment>
<dbReference type="EMBL" id="MHIA01000013">
    <property type="protein sequence ID" value="OGY42480.1"/>
    <property type="molecule type" value="Genomic_DNA"/>
</dbReference>
<dbReference type="Gene3D" id="4.10.520.10">
    <property type="entry name" value="IHF-like DNA-binding proteins"/>
    <property type="match status" value="1"/>
</dbReference>
<dbReference type="PANTHER" id="PTHR33175">
    <property type="entry name" value="DNA-BINDING PROTEIN HU"/>
    <property type="match status" value="1"/>
</dbReference>
<comment type="caution">
    <text evidence="4">The sequence shown here is derived from an EMBL/GenBank/DDBJ whole genome shotgun (WGS) entry which is preliminary data.</text>
</comment>
<dbReference type="InterPro" id="IPR000119">
    <property type="entry name" value="Hist_DNA-bd"/>
</dbReference>
<reference evidence="4 5" key="1">
    <citation type="journal article" date="2016" name="Nat. Commun.">
        <title>Thousands of microbial genomes shed light on interconnected biogeochemical processes in an aquifer system.</title>
        <authorList>
            <person name="Anantharaman K."/>
            <person name="Brown C.T."/>
            <person name="Hug L.A."/>
            <person name="Sharon I."/>
            <person name="Castelle C.J."/>
            <person name="Probst A.J."/>
            <person name="Thomas B.C."/>
            <person name="Singh A."/>
            <person name="Wilkins M.J."/>
            <person name="Karaoz U."/>
            <person name="Brodie E.L."/>
            <person name="Williams K.H."/>
            <person name="Hubbard S.S."/>
            <person name="Banfield J.F."/>
        </authorList>
    </citation>
    <scope>NUCLEOTIDE SEQUENCE [LARGE SCALE GENOMIC DNA]</scope>
</reference>
<dbReference type="PANTHER" id="PTHR33175:SF3">
    <property type="entry name" value="DNA-BINDING PROTEIN HU-BETA"/>
    <property type="match status" value="1"/>
</dbReference>
<dbReference type="AlphaFoldDB" id="A0A1G1XS73"/>
<gene>
    <name evidence="4" type="ORF">A2Y67_00400</name>
</gene>
<sequence length="94" mass="10347">MNKAALIEAVASKTKLTKKQIEEILETMLETITDSLKKNEEVVLTGFGTFSAKKRHARKGVNPQKPAEKIDIPEVIIPKFKSGKALKDALKGKS</sequence>
<keyword evidence="1" id="KW-0226">DNA condensation</keyword>
<dbReference type="GO" id="GO:0003677">
    <property type="term" value="F:DNA binding"/>
    <property type="evidence" value="ECO:0007669"/>
    <property type="project" value="UniProtKB-KW"/>
</dbReference>
<dbReference type="PRINTS" id="PR01727">
    <property type="entry name" value="DNABINDINGHU"/>
</dbReference>
<evidence type="ECO:0000313" key="5">
    <source>
        <dbReference type="Proteomes" id="UP000176260"/>
    </source>
</evidence>